<evidence type="ECO:0000313" key="12">
    <source>
        <dbReference type="Proteomes" id="UP001515480"/>
    </source>
</evidence>
<evidence type="ECO:0000256" key="2">
    <source>
        <dbReference type="ARBA" id="ARBA00022691"/>
    </source>
</evidence>
<dbReference type="InterPro" id="IPR026669">
    <property type="entry name" value="Arsenite_MeTrfase-like"/>
</dbReference>
<organism evidence="11 12">
    <name type="scientific">Prymnesium parvum</name>
    <name type="common">Toxic golden alga</name>
    <dbReference type="NCBI Taxonomy" id="97485"/>
    <lineage>
        <taxon>Eukaryota</taxon>
        <taxon>Haptista</taxon>
        <taxon>Haptophyta</taxon>
        <taxon>Prymnesiophyceae</taxon>
        <taxon>Prymnesiales</taxon>
        <taxon>Prymnesiaceae</taxon>
        <taxon>Prymnesium</taxon>
    </lineage>
</organism>
<name>A0AB34JYM1_PRYPA</name>
<evidence type="ECO:0000256" key="8">
    <source>
        <dbReference type="ARBA" id="ARBA00048428"/>
    </source>
</evidence>
<dbReference type="Gene3D" id="3.40.50.150">
    <property type="entry name" value="Vaccinia Virus protein VP39"/>
    <property type="match status" value="1"/>
</dbReference>
<protein>
    <recommendedName>
        <fullName evidence="5">Arsenite methyltransferase</fullName>
        <ecNumber evidence="4">2.1.1.137</ecNumber>
    </recommendedName>
</protein>
<evidence type="ECO:0000313" key="11">
    <source>
        <dbReference type="EMBL" id="KAL1525962.1"/>
    </source>
</evidence>
<comment type="catalytic activity">
    <reaction evidence="8">
        <text>arsenic triglutathione + 3 [thioredoxin]-dithiol + 3 S-adenosyl-L-methionine = trimethylarsine + 3 [thioredoxin]-disulfide + 3 glutathione + 3 S-adenosyl-L-homocysteine + 3 H(+)</text>
        <dbReference type="Rhea" id="RHEA:69432"/>
        <dbReference type="Rhea" id="RHEA-COMP:10698"/>
        <dbReference type="Rhea" id="RHEA-COMP:10700"/>
        <dbReference type="ChEBI" id="CHEBI:15378"/>
        <dbReference type="ChEBI" id="CHEBI:27130"/>
        <dbReference type="ChEBI" id="CHEBI:29950"/>
        <dbReference type="ChEBI" id="CHEBI:50058"/>
        <dbReference type="ChEBI" id="CHEBI:57856"/>
        <dbReference type="ChEBI" id="CHEBI:57925"/>
        <dbReference type="ChEBI" id="CHEBI:59789"/>
        <dbReference type="ChEBI" id="CHEBI:183640"/>
        <dbReference type="EC" id="2.1.1.137"/>
    </reaction>
</comment>
<dbReference type="EC" id="2.1.1.137" evidence="4"/>
<keyword evidence="2" id="KW-0949">S-adenosyl-L-methionine</keyword>
<keyword evidence="1" id="KW-0808">Transferase</keyword>
<accession>A0AB34JYM1</accession>
<dbReference type="InterPro" id="IPR029063">
    <property type="entry name" value="SAM-dependent_MTases_sf"/>
</dbReference>
<comment type="catalytic activity">
    <reaction evidence="6">
        <text>arsenic triglutathione + [thioredoxin]-dithiol + S-adenosyl-L-methionine + 2 H2O = methylarsonous acid + [thioredoxin]-disulfide + 3 glutathione + S-adenosyl-L-homocysteine + H(+)</text>
        <dbReference type="Rhea" id="RHEA:69460"/>
        <dbReference type="Rhea" id="RHEA-COMP:10698"/>
        <dbReference type="Rhea" id="RHEA-COMP:10700"/>
        <dbReference type="ChEBI" id="CHEBI:15377"/>
        <dbReference type="ChEBI" id="CHEBI:15378"/>
        <dbReference type="ChEBI" id="CHEBI:17826"/>
        <dbReference type="ChEBI" id="CHEBI:29950"/>
        <dbReference type="ChEBI" id="CHEBI:50058"/>
        <dbReference type="ChEBI" id="CHEBI:57856"/>
        <dbReference type="ChEBI" id="CHEBI:57925"/>
        <dbReference type="ChEBI" id="CHEBI:59789"/>
        <dbReference type="ChEBI" id="CHEBI:183640"/>
        <dbReference type="EC" id="2.1.1.137"/>
    </reaction>
</comment>
<gene>
    <name evidence="11" type="ORF">AB1Y20_020788</name>
</gene>
<evidence type="ECO:0000256" key="3">
    <source>
        <dbReference type="ARBA" id="ARBA00034487"/>
    </source>
</evidence>
<dbReference type="SUPFAM" id="SSF53335">
    <property type="entry name" value="S-adenosyl-L-methionine-dependent methyltransferases"/>
    <property type="match status" value="1"/>
</dbReference>
<dbReference type="Pfam" id="PF13847">
    <property type="entry name" value="Methyltransf_31"/>
    <property type="match status" value="1"/>
</dbReference>
<dbReference type="Proteomes" id="UP001515480">
    <property type="component" value="Unassembled WGS sequence"/>
</dbReference>
<evidence type="ECO:0000256" key="5">
    <source>
        <dbReference type="ARBA" id="ARBA00034545"/>
    </source>
</evidence>
<evidence type="ECO:0000256" key="4">
    <source>
        <dbReference type="ARBA" id="ARBA00034521"/>
    </source>
</evidence>
<reference evidence="11 12" key="1">
    <citation type="journal article" date="2024" name="Science">
        <title>Giant polyketide synthase enzymes in the biosynthesis of giant marine polyether toxins.</title>
        <authorList>
            <person name="Fallon T.R."/>
            <person name="Shende V.V."/>
            <person name="Wierzbicki I.H."/>
            <person name="Pendleton A.L."/>
            <person name="Watervoot N.F."/>
            <person name="Auber R.P."/>
            <person name="Gonzalez D.J."/>
            <person name="Wisecaver J.H."/>
            <person name="Moore B.S."/>
        </authorList>
    </citation>
    <scope>NUCLEOTIDE SEQUENCE [LARGE SCALE GENOMIC DNA]</scope>
    <source>
        <strain evidence="11 12">12B1</strain>
    </source>
</reference>
<evidence type="ECO:0000259" key="10">
    <source>
        <dbReference type="Pfam" id="PF13847"/>
    </source>
</evidence>
<dbReference type="GO" id="GO:0030791">
    <property type="term" value="F:arsenite methyltransferase activity"/>
    <property type="evidence" value="ECO:0007669"/>
    <property type="project" value="UniProtKB-EC"/>
</dbReference>
<evidence type="ECO:0000256" key="1">
    <source>
        <dbReference type="ARBA" id="ARBA00022679"/>
    </source>
</evidence>
<dbReference type="InterPro" id="IPR025714">
    <property type="entry name" value="Methyltranfer_dom"/>
</dbReference>
<dbReference type="PANTHER" id="PTHR43675:SF8">
    <property type="entry name" value="ARSENITE METHYLTRANSFERASE"/>
    <property type="match status" value="1"/>
</dbReference>
<dbReference type="PANTHER" id="PTHR43675">
    <property type="entry name" value="ARSENITE METHYLTRANSFERASE"/>
    <property type="match status" value="1"/>
</dbReference>
<feature type="domain" description="Methyltransferase" evidence="10">
    <location>
        <begin position="96"/>
        <end position="219"/>
    </location>
</feature>
<sequence length="336" mass="34416">MDSSRIALAAATAAALGVVAYRVYRQRVGRQQIELVKQAYTATAKGDESCCVTPVIDVSALAAMGYSEEDRALGQALGADLGLGCGNPVGLAKLQPGEVVVDLGSGAGFDCILAAKKVGETGMAIGIDMVPQMIEKARAAVKKAGVANADFRLGCIDALPVADGTADCIISNCVLNLTPDQPKVCREAYRVLKPGGRVAISDVVRMKELPDALKNAQALACCSRLRAGVTPPPPPPPSSRLVAAMNPSLPLNPPRLPPSGGSPFAAHSTASRGELSPHHPHQVVVEPKPASAEFIKAWLPGSGAELHVVSANVTAVKPGSSPPAVAVAPPKKKAGC</sequence>
<comment type="similarity">
    <text evidence="3">Belongs to the methyltransferase superfamily. Arsenite methyltransferase family.</text>
</comment>
<feature type="region of interest" description="Disordered" evidence="9">
    <location>
        <begin position="229"/>
        <end position="281"/>
    </location>
</feature>
<comment type="caution">
    <text evidence="11">The sequence shown here is derived from an EMBL/GenBank/DDBJ whole genome shotgun (WGS) entry which is preliminary data.</text>
</comment>
<comment type="catalytic activity">
    <reaction evidence="7">
        <text>arsenic triglutathione + 2 [thioredoxin]-dithiol + 2 S-adenosyl-L-methionine + H2O = dimethylarsinous acid + 2 [thioredoxin]-disulfide + 3 glutathione + 2 S-adenosyl-L-homocysteine + 2 H(+)</text>
        <dbReference type="Rhea" id="RHEA:69464"/>
        <dbReference type="Rhea" id="RHEA-COMP:10698"/>
        <dbReference type="Rhea" id="RHEA-COMP:10700"/>
        <dbReference type="ChEBI" id="CHEBI:15377"/>
        <dbReference type="ChEBI" id="CHEBI:15378"/>
        <dbReference type="ChEBI" id="CHEBI:23808"/>
        <dbReference type="ChEBI" id="CHEBI:29950"/>
        <dbReference type="ChEBI" id="CHEBI:50058"/>
        <dbReference type="ChEBI" id="CHEBI:57856"/>
        <dbReference type="ChEBI" id="CHEBI:57925"/>
        <dbReference type="ChEBI" id="CHEBI:59789"/>
        <dbReference type="ChEBI" id="CHEBI:183640"/>
        <dbReference type="EC" id="2.1.1.137"/>
    </reaction>
</comment>
<evidence type="ECO:0000256" key="6">
    <source>
        <dbReference type="ARBA" id="ARBA00047941"/>
    </source>
</evidence>
<keyword evidence="12" id="KW-1185">Reference proteome</keyword>
<proteinExistence type="inferred from homology"/>
<evidence type="ECO:0000256" key="7">
    <source>
        <dbReference type="ARBA" id="ARBA00047943"/>
    </source>
</evidence>
<evidence type="ECO:0000256" key="9">
    <source>
        <dbReference type="SAM" id="MobiDB-lite"/>
    </source>
</evidence>
<dbReference type="CDD" id="cd02440">
    <property type="entry name" value="AdoMet_MTases"/>
    <property type="match status" value="1"/>
</dbReference>
<dbReference type="AlphaFoldDB" id="A0AB34JYM1"/>
<dbReference type="EMBL" id="JBGBPQ010000004">
    <property type="protein sequence ID" value="KAL1525962.1"/>
    <property type="molecule type" value="Genomic_DNA"/>
</dbReference>